<dbReference type="EMBL" id="PIUM01000060">
    <property type="protein sequence ID" value="PKU21435.1"/>
    <property type="molecule type" value="Genomic_DNA"/>
</dbReference>
<comment type="caution">
    <text evidence="6">The sequence shown here is derived from an EMBL/GenBank/DDBJ whole genome shotgun (WGS) entry which is preliminary data.</text>
</comment>
<dbReference type="Proteomes" id="UP000233293">
    <property type="component" value="Unassembled WGS sequence"/>
</dbReference>
<gene>
    <name evidence="6" type="ORF">CWS72_26755</name>
</gene>
<evidence type="ECO:0000313" key="7">
    <source>
        <dbReference type="Proteomes" id="UP000233293"/>
    </source>
</evidence>
<dbReference type="GO" id="GO:0003700">
    <property type="term" value="F:DNA-binding transcription factor activity"/>
    <property type="evidence" value="ECO:0007669"/>
    <property type="project" value="InterPro"/>
</dbReference>
<evidence type="ECO:0000313" key="6">
    <source>
        <dbReference type="EMBL" id="PKU21435.1"/>
    </source>
</evidence>
<dbReference type="PRINTS" id="PR00039">
    <property type="entry name" value="HTHLYSR"/>
</dbReference>
<dbReference type="OrthoDB" id="9789529at2"/>
<evidence type="ECO:0000256" key="1">
    <source>
        <dbReference type="ARBA" id="ARBA00009437"/>
    </source>
</evidence>
<dbReference type="PROSITE" id="PS50931">
    <property type="entry name" value="HTH_LYSR"/>
    <property type="match status" value="1"/>
</dbReference>
<dbReference type="Pfam" id="PF00126">
    <property type="entry name" value="HTH_1"/>
    <property type="match status" value="1"/>
</dbReference>
<dbReference type="RefSeq" id="WP_101253737.1">
    <property type="nucleotide sequence ID" value="NZ_PIUM01000060.1"/>
</dbReference>
<evidence type="ECO:0000256" key="3">
    <source>
        <dbReference type="ARBA" id="ARBA00023125"/>
    </source>
</evidence>
<dbReference type="PANTHER" id="PTHR30579">
    <property type="entry name" value="TRANSCRIPTIONAL REGULATOR"/>
    <property type="match status" value="1"/>
</dbReference>
<keyword evidence="2" id="KW-0805">Transcription regulation</keyword>
<proteinExistence type="inferred from homology"/>
<dbReference type="InterPro" id="IPR036390">
    <property type="entry name" value="WH_DNA-bd_sf"/>
</dbReference>
<dbReference type="Gene3D" id="1.10.10.10">
    <property type="entry name" value="Winged helix-like DNA-binding domain superfamily/Winged helix DNA-binding domain"/>
    <property type="match status" value="1"/>
</dbReference>
<sequence length="285" mass="31530">MFDPHLLLTFVTAAQTRSFTETGRRLGLGQPTVSQHIRRLEETIGRRLFLRDTHRVILTSDGESMLDLARGILDANERARRHFAASDLRGRLRFGASEDFVQSRLPEVLYDFVRKHPSVDLELTVALSGELYQMIEGGQLDLVLAKRRLGDDRGQFVRRERLVWIGRETGRADTARPLPLVMFPPPSITRAMAIEALDQANMPWRIVCTCGGLTGLRAAAMAGFGLMVQPESMVPAGLAEIRSHHLPPLGEIEFVVVGSGGTLRGPAAELAKVILNSDYRLQAAS</sequence>
<dbReference type="InterPro" id="IPR005119">
    <property type="entry name" value="LysR_subst-bd"/>
</dbReference>
<dbReference type="InterPro" id="IPR036388">
    <property type="entry name" value="WH-like_DNA-bd_sf"/>
</dbReference>
<dbReference type="Pfam" id="PF03466">
    <property type="entry name" value="LysR_substrate"/>
    <property type="match status" value="1"/>
</dbReference>
<dbReference type="SUPFAM" id="SSF53850">
    <property type="entry name" value="Periplasmic binding protein-like II"/>
    <property type="match status" value="1"/>
</dbReference>
<name>A0A2N3PM19_9PROT</name>
<dbReference type="InterPro" id="IPR050176">
    <property type="entry name" value="LTTR"/>
</dbReference>
<organism evidence="6 7">
    <name type="scientific">Telmatospirillum siberiense</name>
    <dbReference type="NCBI Taxonomy" id="382514"/>
    <lineage>
        <taxon>Bacteria</taxon>
        <taxon>Pseudomonadati</taxon>
        <taxon>Pseudomonadota</taxon>
        <taxon>Alphaproteobacteria</taxon>
        <taxon>Rhodospirillales</taxon>
        <taxon>Rhodospirillaceae</taxon>
        <taxon>Telmatospirillum</taxon>
    </lineage>
</organism>
<feature type="domain" description="HTH lysR-type" evidence="5">
    <location>
        <begin position="2"/>
        <end position="59"/>
    </location>
</feature>
<dbReference type="PANTHER" id="PTHR30579:SF7">
    <property type="entry name" value="HTH-TYPE TRANSCRIPTIONAL REGULATOR LRHA-RELATED"/>
    <property type="match status" value="1"/>
</dbReference>
<comment type="similarity">
    <text evidence="1">Belongs to the LysR transcriptional regulatory family.</text>
</comment>
<protein>
    <submittedName>
        <fullName evidence="6">LysR family transcriptional regulator</fullName>
    </submittedName>
</protein>
<evidence type="ECO:0000256" key="4">
    <source>
        <dbReference type="ARBA" id="ARBA00023163"/>
    </source>
</evidence>
<dbReference type="Gene3D" id="3.40.190.10">
    <property type="entry name" value="Periplasmic binding protein-like II"/>
    <property type="match status" value="2"/>
</dbReference>
<keyword evidence="7" id="KW-1185">Reference proteome</keyword>
<evidence type="ECO:0000256" key="2">
    <source>
        <dbReference type="ARBA" id="ARBA00023015"/>
    </source>
</evidence>
<reference evidence="7" key="1">
    <citation type="submission" date="2017-12" db="EMBL/GenBank/DDBJ databases">
        <title>Draft genome sequence of Telmatospirillum siberiense 26-4b1T, an acidotolerant peatland alphaproteobacterium potentially involved in sulfur cycling.</title>
        <authorList>
            <person name="Hausmann B."/>
            <person name="Pjevac P."/>
            <person name="Schreck K."/>
            <person name="Herbold C.W."/>
            <person name="Daims H."/>
            <person name="Wagner M."/>
            <person name="Pester M."/>
            <person name="Loy A."/>
        </authorList>
    </citation>
    <scope>NUCLEOTIDE SEQUENCE [LARGE SCALE GENOMIC DNA]</scope>
    <source>
        <strain evidence="7">26-4b1</strain>
    </source>
</reference>
<dbReference type="SUPFAM" id="SSF46785">
    <property type="entry name" value="Winged helix' DNA-binding domain"/>
    <property type="match status" value="1"/>
</dbReference>
<dbReference type="InterPro" id="IPR000847">
    <property type="entry name" value="LysR_HTH_N"/>
</dbReference>
<accession>A0A2N3PM19</accession>
<dbReference type="GO" id="GO:0003677">
    <property type="term" value="F:DNA binding"/>
    <property type="evidence" value="ECO:0007669"/>
    <property type="project" value="UniProtKB-KW"/>
</dbReference>
<keyword evidence="4" id="KW-0804">Transcription</keyword>
<evidence type="ECO:0000259" key="5">
    <source>
        <dbReference type="PROSITE" id="PS50931"/>
    </source>
</evidence>
<keyword evidence="3" id="KW-0238">DNA-binding</keyword>
<dbReference type="AlphaFoldDB" id="A0A2N3PM19"/>